<name>A0A117PJ37_9ACTN</name>
<protein>
    <submittedName>
        <fullName evidence="1">Uncharacterized protein</fullName>
    </submittedName>
</protein>
<dbReference type="AlphaFoldDB" id="A0A117PJ37"/>
<reference evidence="1 2" key="1">
    <citation type="submission" date="2015-10" db="EMBL/GenBank/DDBJ databases">
        <title>Draft genome sequence of Streptomyces griseorubiginosus DSM 40469, type strain for the species Streptomyces griseorubiginosus.</title>
        <authorList>
            <person name="Ruckert C."/>
            <person name="Winkler A."/>
            <person name="Kalinowski J."/>
            <person name="Kampfer P."/>
            <person name="Glaeser S."/>
        </authorList>
    </citation>
    <scope>NUCLEOTIDE SEQUENCE [LARGE SCALE GENOMIC DNA]</scope>
    <source>
        <strain evidence="1 2">DSM 40469</strain>
    </source>
</reference>
<dbReference type="EMBL" id="LMWV01000017">
    <property type="protein sequence ID" value="KUN65268.1"/>
    <property type="molecule type" value="Genomic_DNA"/>
</dbReference>
<sequence>MVVGVDAEEERLDISGGGVRDGSVEGCAAVSVPPPVRVDQVGQAHGASGVGLGQEGAVGAFAVVADPAVVDVAAEERDRRSLLIQADPCVAAQYDRATEDAAGVLTGQLQLRADPGPAAQTALDLGVVEPVVDLAEPGLGQGL</sequence>
<proteinExistence type="predicted"/>
<evidence type="ECO:0000313" key="1">
    <source>
        <dbReference type="EMBL" id="KUN65268.1"/>
    </source>
</evidence>
<evidence type="ECO:0000313" key="2">
    <source>
        <dbReference type="Proteomes" id="UP000054375"/>
    </source>
</evidence>
<keyword evidence="2" id="KW-1185">Reference proteome</keyword>
<gene>
    <name evidence="1" type="ORF">AQJ54_20760</name>
</gene>
<accession>A0A117PJ37</accession>
<organism evidence="1 2">
    <name type="scientific">Streptomyces griseorubiginosus</name>
    <dbReference type="NCBI Taxonomy" id="67304"/>
    <lineage>
        <taxon>Bacteria</taxon>
        <taxon>Bacillati</taxon>
        <taxon>Actinomycetota</taxon>
        <taxon>Actinomycetes</taxon>
        <taxon>Kitasatosporales</taxon>
        <taxon>Streptomycetaceae</taxon>
        <taxon>Streptomyces</taxon>
    </lineage>
</organism>
<dbReference type="Proteomes" id="UP000054375">
    <property type="component" value="Unassembled WGS sequence"/>
</dbReference>
<accession>A0A101S0W1</accession>
<comment type="caution">
    <text evidence="1">The sequence shown here is derived from an EMBL/GenBank/DDBJ whole genome shotgun (WGS) entry which is preliminary data.</text>
</comment>